<accession>A0A1I7TC83</accession>
<protein>
    <submittedName>
        <fullName evidence="4">Uncharacterized protein</fullName>
    </submittedName>
</protein>
<keyword evidence="2" id="KW-0812">Transmembrane</keyword>
<feature type="compositionally biased region" description="Low complexity" evidence="1">
    <location>
        <begin position="8"/>
        <end position="19"/>
    </location>
</feature>
<organism evidence="3 4">
    <name type="scientific">Caenorhabditis tropicalis</name>
    <dbReference type="NCBI Taxonomy" id="1561998"/>
    <lineage>
        <taxon>Eukaryota</taxon>
        <taxon>Metazoa</taxon>
        <taxon>Ecdysozoa</taxon>
        <taxon>Nematoda</taxon>
        <taxon>Chromadorea</taxon>
        <taxon>Rhabditida</taxon>
        <taxon>Rhabditina</taxon>
        <taxon>Rhabditomorpha</taxon>
        <taxon>Rhabditoidea</taxon>
        <taxon>Rhabditidae</taxon>
        <taxon>Peloderinae</taxon>
        <taxon>Caenorhabditis</taxon>
    </lineage>
</organism>
<proteinExistence type="predicted"/>
<dbReference type="Proteomes" id="UP000095282">
    <property type="component" value="Unplaced"/>
</dbReference>
<evidence type="ECO:0000256" key="2">
    <source>
        <dbReference type="SAM" id="Phobius"/>
    </source>
</evidence>
<evidence type="ECO:0000313" key="3">
    <source>
        <dbReference type="Proteomes" id="UP000095282"/>
    </source>
</evidence>
<evidence type="ECO:0000313" key="4">
    <source>
        <dbReference type="WBParaSite" id="Csp11.Scaffold579.g4527.t1"/>
    </source>
</evidence>
<reference evidence="4" key="1">
    <citation type="submission" date="2016-11" db="UniProtKB">
        <authorList>
            <consortium name="WormBaseParasite"/>
        </authorList>
    </citation>
    <scope>IDENTIFICATION</scope>
</reference>
<name>A0A1I7TC83_9PELO</name>
<sequence length="112" mass="12706">MGESLVAEPTTTEPSPLSTNSVAYHKTDDLPPPAETFGFEEISRAFIVLCENYSLDKKQVALGLFLSFLLVIFSVGTILAWNRYNPIIQEFIIKENIEKARIRNNDKNKKEE</sequence>
<dbReference type="WBParaSite" id="Csp11.Scaffold579.g4527.t1">
    <property type="protein sequence ID" value="Csp11.Scaffold579.g4527.t1"/>
    <property type="gene ID" value="Csp11.Scaffold579.g4527"/>
</dbReference>
<evidence type="ECO:0000256" key="1">
    <source>
        <dbReference type="SAM" id="MobiDB-lite"/>
    </source>
</evidence>
<keyword evidence="3" id="KW-1185">Reference proteome</keyword>
<dbReference type="eggNOG" id="KOG2699">
    <property type="taxonomic scope" value="Eukaryota"/>
</dbReference>
<keyword evidence="2" id="KW-1133">Transmembrane helix</keyword>
<dbReference type="AlphaFoldDB" id="A0A1I7TC83"/>
<keyword evidence="2" id="KW-0472">Membrane</keyword>
<feature type="region of interest" description="Disordered" evidence="1">
    <location>
        <begin position="1"/>
        <end position="21"/>
    </location>
</feature>
<feature type="transmembrane region" description="Helical" evidence="2">
    <location>
        <begin position="61"/>
        <end position="81"/>
    </location>
</feature>